<gene>
    <name evidence="8" type="ORF">BpHYR1_021542</name>
</gene>
<name>A0A3M7SXP4_BRAPC</name>
<dbReference type="EMBL" id="REGN01000625">
    <property type="protein sequence ID" value="RNA40591.1"/>
    <property type="molecule type" value="Genomic_DNA"/>
</dbReference>
<evidence type="ECO:0000256" key="1">
    <source>
        <dbReference type="ARBA" id="ARBA00022669"/>
    </source>
</evidence>
<evidence type="ECO:0000256" key="5">
    <source>
        <dbReference type="ARBA" id="ARBA00023180"/>
    </source>
</evidence>
<keyword evidence="9" id="KW-1185">Reference proteome</keyword>
<dbReference type="PANTHER" id="PTHR23301:SF0">
    <property type="entry name" value="CHITIN-BINDING TYPE-2 DOMAIN-CONTAINING PROTEIN-RELATED"/>
    <property type="match status" value="1"/>
</dbReference>
<reference evidence="8 9" key="1">
    <citation type="journal article" date="2018" name="Sci. Rep.">
        <title>Genomic signatures of local adaptation to the degree of environmental predictability in rotifers.</title>
        <authorList>
            <person name="Franch-Gras L."/>
            <person name="Hahn C."/>
            <person name="Garcia-Roger E.M."/>
            <person name="Carmona M.J."/>
            <person name="Serra M."/>
            <person name="Gomez A."/>
        </authorList>
    </citation>
    <scope>NUCLEOTIDE SEQUENCE [LARGE SCALE GENOMIC DNA]</scope>
    <source>
        <strain evidence="8">HYR1</strain>
    </source>
</reference>
<evidence type="ECO:0000259" key="7">
    <source>
        <dbReference type="PROSITE" id="PS50940"/>
    </source>
</evidence>
<dbReference type="AlphaFoldDB" id="A0A3M7SXP4"/>
<dbReference type="SMART" id="SM00494">
    <property type="entry name" value="ChtBD2"/>
    <property type="match status" value="5"/>
</dbReference>
<feature type="signal peptide" evidence="6">
    <location>
        <begin position="1"/>
        <end position="20"/>
    </location>
</feature>
<protein>
    <submittedName>
        <fullName evidence="8">Putative chitinase 3</fullName>
    </submittedName>
</protein>
<dbReference type="PROSITE" id="PS50940">
    <property type="entry name" value="CHIT_BIND_II"/>
    <property type="match status" value="4"/>
</dbReference>
<dbReference type="GO" id="GO:0005576">
    <property type="term" value="C:extracellular region"/>
    <property type="evidence" value="ECO:0007669"/>
    <property type="project" value="InterPro"/>
</dbReference>
<proteinExistence type="predicted"/>
<organism evidence="8 9">
    <name type="scientific">Brachionus plicatilis</name>
    <name type="common">Marine rotifer</name>
    <name type="synonym">Brachionus muelleri</name>
    <dbReference type="NCBI Taxonomy" id="10195"/>
    <lineage>
        <taxon>Eukaryota</taxon>
        <taxon>Metazoa</taxon>
        <taxon>Spiralia</taxon>
        <taxon>Gnathifera</taxon>
        <taxon>Rotifera</taxon>
        <taxon>Eurotatoria</taxon>
        <taxon>Monogononta</taxon>
        <taxon>Pseudotrocha</taxon>
        <taxon>Ploima</taxon>
        <taxon>Brachionidae</taxon>
        <taxon>Brachionus</taxon>
    </lineage>
</organism>
<feature type="domain" description="Chitin-binding type-2" evidence="7">
    <location>
        <begin position="130"/>
        <end position="186"/>
    </location>
</feature>
<feature type="domain" description="Chitin-binding type-2" evidence="7">
    <location>
        <begin position="34"/>
        <end position="88"/>
    </location>
</feature>
<dbReference type="Gene3D" id="2.170.140.10">
    <property type="entry name" value="Chitin binding domain"/>
    <property type="match status" value="4"/>
</dbReference>
<dbReference type="SUPFAM" id="SSF57625">
    <property type="entry name" value="Invertebrate chitin-binding proteins"/>
    <property type="match status" value="5"/>
</dbReference>
<evidence type="ECO:0000256" key="4">
    <source>
        <dbReference type="ARBA" id="ARBA00023157"/>
    </source>
</evidence>
<feature type="domain" description="Chitin-binding type-2" evidence="7">
    <location>
        <begin position="490"/>
        <end position="549"/>
    </location>
</feature>
<feature type="domain" description="Chitin-binding type-2" evidence="7">
    <location>
        <begin position="219"/>
        <end position="275"/>
    </location>
</feature>
<dbReference type="OrthoDB" id="439917at2759"/>
<evidence type="ECO:0000256" key="6">
    <source>
        <dbReference type="SAM" id="SignalP"/>
    </source>
</evidence>
<keyword evidence="5" id="KW-0325">Glycoprotein</keyword>
<dbReference type="InterPro" id="IPR051940">
    <property type="entry name" value="Chitin_bind-dev_reg"/>
</dbReference>
<dbReference type="PANTHER" id="PTHR23301">
    <property type="entry name" value="CHITIN BINDING PERITROPHIN-A"/>
    <property type="match status" value="1"/>
</dbReference>
<sequence>MKSKFCIAVAAFWLLGFAAADNSAKKLHSIKKRGITCTRDGYFPDPETCSKYYMCTGGTPTPHDCGEGLVWDPELNLCGWASSVECKNGNRPWEKITDIDGMTLFPTKPSRRNKKKKTTYSPPKPSVETNFTCPWDADGYYPDPDYCHVYHYCLPGLHTVLECHQGLWYSEPDEACMWPTEALCRAAPSTTKMSTISLPINGTTIPTLIIPETAVVYGTIECPSSKAAFYPDPYDCSAYHFCNGGKDKVLKCEPGLYYDRSRDVCDWRKNVNCKHVCPTSGERMKFVHHPWAVDLKNLFNLTNFEEKERCSWDENFFTVLQRYLEFTIFHKKLIQLTKIDVNFVNLALNGFQKTLTVEKYKKYINRLKKFYKYGSRNLEHFLLYPHFCVLFVHKFYILFEISSMNAAWYNMHSCIFNQIQLEPCKYKNNILCCRYFECVNGELREFVCPYPKLFSTETKQCETYQVVKCGIRENCKFPCDFDDSPLCAFTPKCEQKLDGYYIDEYRPGCKYYYLCRDERTYNYTTCDYGYRFNEKLKRCDLASNVKCDASNLVTNVYYFN</sequence>
<keyword evidence="4" id="KW-1015">Disulfide bond</keyword>
<evidence type="ECO:0000313" key="8">
    <source>
        <dbReference type="EMBL" id="RNA40591.1"/>
    </source>
</evidence>
<dbReference type="InterPro" id="IPR036508">
    <property type="entry name" value="Chitin-bd_dom_sf"/>
</dbReference>
<keyword evidence="2 6" id="KW-0732">Signal</keyword>
<evidence type="ECO:0000256" key="2">
    <source>
        <dbReference type="ARBA" id="ARBA00022729"/>
    </source>
</evidence>
<dbReference type="InterPro" id="IPR002557">
    <property type="entry name" value="Chitin-bd_dom"/>
</dbReference>
<dbReference type="GO" id="GO:0008061">
    <property type="term" value="F:chitin binding"/>
    <property type="evidence" value="ECO:0007669"/>
    <property type="project" value="UniProtKB-KW"/>
</dbReference>
<keyword evidence="3" id="KW-0677">Repeat</keyword>
<dbReference type="STRING" id="10195.A0A3M7SXP4"/>
<comment type="caution">
    <text evidence="8">The sequence shown here is derived from an EMBL/GenBank/DDBJ whole genome shotgun (WGS) entry which is preliminary data.</text>
</comment>
<accession>A0A3M7SXP4</accession>
<feature type="chain" id="PRO_5018076743" evidence="6">
    <location>
        <begin position="21"/>
        <end position="560"/>
    </location>
</feature>
<evidence type="ECO:0000256" key="3">
    <source>
        <dbReference type="ARBA" id="ARBA00022737"/>
    </source>
</evidence>
<keyword evidence="1" id="KW-0147">Chitin-binding</keyword>
<dbReference type="Proteomes" id="UP000276133">
    <property type="component" value="Unassembled WGS sequence"/>
</dbReference>
<evidence type="ECO:0000313" key="9">
    <source>
        <dbReference type="Proteomes" id="UP000276133"/>
    </source>
</evidence>
<dbReference type="Pfam" id="PF01607">
    <property type="entry name" value="CBM_14"/>
    <property type="match status" value="4"/>
</dbReference>